<comment type="caution">
    <text evidence="1">The sequence shown here is derived from an EMBL/GenBank/DDBJ whole genome shotgun (WGS) entry which is preliminary data.</text>
</comment>
<reference evidence="1 2" key="1">
    <citation type="submission" date="2019-11" db="EMBL/GenBank/DDBJ databases">
        <authorList>
            <person name="Li J."/>
        </authorList>
    </citation>
    <scope>NUCLEOTIDE SEQUENCE [LARGE SCALE GENOMIC DNA]</scope>
    <source>
        <strain evidence="1 2">J4</strain>
    </source>
</reference>
<evidence type="ECO:0000313" key="1">
    <source>
        <dbReference type="EMBL" id="MRG86351.1"/>
    </source>
</evidence>
<accession>A0A6G1X5S4</accession>
<proteinExistence type="predicted"/>
<dbReference type="EMBL" id="WJNH01000004">
    <property type="protein sequence ID" value="MRG86351.1"/>
    <property type="molecule type" value="Genomic_DNA"/>
</dbReference>
<dbReference type="Proteomes" id="UP000480185">
    <property type="component" value="Unassembled WGS sequence"/>
</dbReference>
<protein>
    <submittedName>
        <fullName evidence="1">Uncharacterized protein</fullName>
    </submittedName>
</protein>
<sequence>MSRVDGGCGGEGAEVGSFWLKMGIGMLKVVLNAKGGLEDAEELTR</sequence>
<dbReference type="AlphaFoldDB" id="A0A6G1X5S4"/>
<name>A0A6G1X5S4_9BACI</name>
<organism evidence="1 2">
    <name type="scientific">Salinibacillus xinjiangensis</name>
    <dbReference type="NCBI Taxonomy" id="1229268"/>
    <lineage>
        <taxon>Bacteria</taxon>
        <taxon>Bacillati</taxon>
        <taxon>Bacillota</taxon>
        <taxon>Bacilli</taxon>
        <taxon>Bacillales</taxon>
        <taxon>Bacillaceae</taxon>
        <taxon>Salinibacillus</taxon>
    </lineage>
</organism>
<keyword evidence="2" id="KW-1185">Reference proteome</keyword>
<evidence type="ECO:0000313" key="2">
    <source>
        <dbReference type="Proteomes" id="UP000480185"/>
    </source>
</evidence>
<gene>
    <name evidence="1" type="ORF">GH754_08420</name>
</gene>